<accession>A0A914YKI9</accession>
<sequence>MKLSTRFKQFKSWIRSKLRKLFKLPVNEPWKRVPFCLSRKTFSRPPPSFFPTDVLVYMKKNANVSQALKLIQVCKYFWYLQYPYFLHMSVNDYFYTYKYPTTIIVLQKAMDELAEREPKALMEWAHMSSTKW</sequence>
<evidence type="ECO:0000313" key="2">
    <source>
        <dbReference type="WBParaSite" id="PSU_v2.g17829.t1"/>
    </source>
</evidence>
<protein>
    <submittedName>
        <fullName evidence="2">Uncharacterized protein</fullName>
    </submittedName>
</protein>
<dbReference type="AlphaFoldDB" id="A0A914YKI9"/>
<name>A0A914YKI9_9BILA</name>
<keyword evidence="1" id="KW-1185">Reference proteome</keyword>
<dbReference type="WBParaSite" id="PSU_v2.g17829.t1">
    <property type="protein sequence ID" value="PSU_v2.g17829.t1"/>
    <property type="gene ID" value="PSU_v2.g17829"/>
</dbReference>
<evidence type="ECO:0000313" key="1">
    <source>
        <dbReference type="Proteomes" id="UP000887577"/>
    </source>
</evidence>
<dbReference type="Proteomes" id="UP000887577">
    <property type="component" value="Unplaced"/>
</dbReference>
<reference evidence="2" key="1">
    <citation type="submission" date="2022-11" db="UniProtKB">
        <authorList>
            <consortium name="WormBaseParasite"/>
        </authorList>
    </citation>
    <scope>IDENTIFICATION</scope>
</reference>
<proteinExistence type="predicted"/>
<organism evidence="1 2">
    <name type="scientific">Panagrolaimus superbus</name>
    <dbReference type="NCBI Taxonomy" id="310955"/>
    <lineage>
        <taxon>Eukaryota</taxon>
        <taxon>Metazoa</taxon>
        <taxon>Ecdysozoa</taxon>
        <taxon>Nematoda</taxon>
        <taxon>Chromadorea</taxon>
        <taxon>Rhabditida</taxon>
        <taxon>Tylenchina</taxon>
        <taxon>Panagrolaimomorpha</taxon>
        <taxon>Panagrolaimoidea</taxon>
        <taxon>Panagrolaimidae</taxon>
        <taxon>Panagrolaimus</taxon>
    </lineage>
</organism>